<keyword evidence="4" id="KW-1185">Reference proteome</keyword>
<evidence type="ECO:0000313" key="3">
    <source>
        <dbReference type="EMBL" id="MDQ0115970.1"/>
    </source>
</evidence>
<dbReference type="RefSeq" id="WP_307207973.1">
    <property type="nucleotide sequence ID" value="NZ_JAUSSU010000014.1"/>
</dbReference>
<name>A0ABT9U8J6_PAEHA</name>
<dbReference type="InterPro" id="IPR006059">
    <property type="entry name" value="SBP"/>
</dbReference>
<dbReference type="PANTHER" id="PTHR43649">
    <property type="entry name" value="ARABINOSE-BINDING PROTEIN-RELATED"/>
    <property type="match status" value="1"/>
</dbReference>
<feature type="compositionally biased region" description="Polar residues" evidence="1">
    <location>
        <begin position="29"/>
        <end position="50"/>
    </location>
</feature>
<dbReference type="SUPFAM" id="SSF53850">
    <property type="entry name" value="Periplasmic binding protein-like II"/>
    <property type="match status" value="1"/>
</dbReference>
<evidence type="ECO:0000256" key="1">
    <source>
        <dbReference type="SAM" id="MobiDB-lite"/>
    </source>
</evidence>
<accession>A0ABT9U8J6</accession>
<gene>
    <name evidence="3" type="ORF">J2T15_005445</name>
</gene>
<dbReference type="InterPro" id="IPR050490">
    <property type="entry name" value="Bact_solute-bd_prot1"/>
</dbReference>
<dbReference type="Proteomes" id="UP001229346">
    <property type="component" value="Unassembled WGS sequence"/>
</dbReference>
<evidence type="ECO:0000313" key="4">
    <source>
        <dbReference type="Proteomes" id="UP001229346"/>
    </source>
</evidence>
<proteinExistence type="predicted"/>
<dbReference type="EMBL" id="JAUSSU010000014">
    <property type="protein sequence ID" value="MDQ0115970.1"/>
    <property type="molecule type" value="Genomic_DNA"/>
</dbReference>
<feature type="region of interest" description="Disordered" evidence="1">
    <location>
        <begin position="29"/>
        <end position="51"/>
    </location>
</feature>
<sequence length="449" mass="49172">MKKGKRSWLSGIVVLLLAISMLAACGANNNGEESSDSGTTPAPQNVNQSDAKPIEVTMITWESAAMNEKIIASMKKFEDENPGINVKLIPTPLDNYGVKINGMLTAKQAPDIFMTGNDMALDNGAKGLLYEWTEHASADSDFMGGFYRGVVDGWYLDDKLIGLPGLLNTYGIFYNKKVFRDAGLPEPKAGWTYDHFFEAMQKLSSTQNGVQQFGYYASPDPFHMSLYSVSAGGAPFANGIVNPTKVEISPAFIEGVEKYKAAIKNGYMNPPTYDLSNVMSSFKEGKVPMTLQGQWVADDLIRTAPADLEWGFVPQPVVNSQSEIYDAVGWSSPSTIKNPDAVWKVLKYLDSKMYEEVLPQTPVAPAAFKASASAYFKALESAGHPDVGETIDHILNSPDIQPVRFLTSWSGKAYPFIEASWKNVLMSKAEISDLNEMAEKINKVISSSR</sequence>
<dbReference type="PANTHER" id="PTHR43649:SF12">
    <property type="entry name" value="DIACETYLCHITOBIOSE BINDING PROTEIN DASA"/>
    <property type="match status" value="1"/>
</dbReference>
<keyword evidence="2" id="KW-0732">Signal</keyword>
<evidence type="ECO:0000256" key="2">
    <source>
        <dbReference type="SAM" id="SignalP"/>
    </source>
</evidence>
<protein>
    <submittedName>
        <fullName evidence="3">ABC-type glycerol-3-phosphate transport system substrate-binding protein</fullName>
    </submittedName>
</protein>
<reference evidence="3 4" key="1">
    <citation type="submission" date="2023-07" db="EMBL/GenBank/DDBJ databases">
        <title>Sorghum-associated microbial communities from plants grown in Nebraska, USA.</title>
        <authorList>
            <person name="Schachtman D."/>
        </authorList>
    </citation>
    <scope>NUCLEOTIDE SEQUENCE [LARGE SCALE GENOMIC DNA]</scope>
    <source>
        <strain evidence="3 4">CC482</strain>
    </source>
</reference>
<comment type="caution">
    <text evidence="3">The sequence shown here is derived from an EMBL/GenBank/DDBJ whole genome shotgun (WGS) entry which is preliminary data.</text>
</comment>
<dbReference type="Pfam" id="PF01547">
    <property type="entry name" value="SBP_bac_1"/>
    <property type="match status" value="1"/>
</dbReference>
<feature type="signal peptide" evidence="2">
    <location>
        <begin position="1"/>
        <end position="26"/>
    </location>
</feature>
<dbReference type="PROSITE" id="PS51257">
    <property type="entry name" value="PROKAR_LIPOPROTEIN"/>
    <property type="match status" value="1"/>
</dbReference>
<dbReference type="Gene3D" id="3.40.190.10">
    <property type="entry name" value="Periplasmic binding protein-like II"/>
    <property type="match status" value="1"/>
</dbReference>
<organism evidence="3 4">
    <name type="scientific">Paenibacillus harenae</name>
    <dbReference type="NCBI Taxonomy" id="306543"/>
    <lineage>
        <taxon>Bacteria</taxon>
        <taxon>Bacillati</taxon>
        <taxon>Bacillota</taxon>
        <taxon>Bacilli</taxon>
        <taxon>Bacillales</taxon>
        <taxon>Paenibacillaceae</taxon>
        <taxon>Paenibacillus</taxon>
    </lineage>
</organism>
<feature type="chain" id="PRO_5045881294" evidence="2">
    <location>
        <begin position="27"/>
        <end position="449"/>
    </location>
</feature>